<feature type="compositionally biased region" description="Basic and acidic residues" evidence="3">
    <location>
        <begin position="158"/>
        <end position="171"/>
    </location>
</feature>
<reference evidence="5" key="2">
    <citation type="submission" date="2023-06" db="EMBL/GenBank/DDBJ databases">
        <authorList>
            <person name="Swenson N.G."/>
            <person name="Wegrzyn J.L."/>
            <person name="Mcevoy S.L."/>
        </authorList>
    </citation>
    <scope>NUCLEOTIDE SEQUENCE</scope>
    <source>
        <strain evidence="5">NS2018</strain>
        <tissue evidence="5">Leaf</tissue>
    </source>
</reference>
<keyword evidence="6" id="KW-1185">Reference proteome</keyword>
<feature type="region of interest" description="Disordered" evidence="3">
    <location>
        <begin position="375"/>
        <end position="412"/>
    </location>
</feature>
<evidence type="ECO:0000256" key="1">
    <source>
        <dbReference type="ARBA" id="ARBA00022884"/>
    </source>
</evidence>
<dbReference type="Gene3D" id="3.30.70.330">
    <property type="match status" value="1"/>
</dbReference>
<feature type="region of interest" description="Disordered" evidence="3">
    <location>
        <begin position="515"/>
        <end position="538"/>
    </location>
</feature>
<keyword evidence="1 2" id="KW-0694">RNA-binding</keyword>
<proteinExistence type="predicted"/>
<feature type="compositionally biased region" description="Gly residues" evidence="3">
    <location>
        <begin position="392"/>
        <end position="402"/>
    </location>
</feature>
<comment type="caution">
    <text evidence="5">The sequence shown here is derived from an EMBL/GenBank/DDBJ whole genome shotgun (WGS) entry which is preliminary data.</text>
</comment>
<evidence type="ECO:0000313" key="5">
    <source>
        <dbReference type="EMBL" id="KAK0577373.1"/>
    </source>
</evidence>
<dbReference type="PANTHER" id="PTHR11176">
    <property type="entry name" value="BOULE-RELATED"/>
    <property type="match status" value="1"/>
</dbReference>
<dbReference type="CDD" id="cd12384">
    <property type="entry name" value="RRM_RBM24_RBM38_like"/>
    <property type="match status" value="1"/>
</dbReference>
<evidence type="ECO:0000256" key="3">
    <source>
        <dbReference type="SAM" id="MobiDB-lite"/>
    </source>
</evidence>
<dbReference type="SMART" id="SM00360">
    <property type="entry name" value="RRM"/>
    <property type="match status" value="1"/>
</dbReference>
<name>A0AA39RNC7_ACESA</name>
<protein>
    <recommendedName>
        <fullName evidence="4">RRM domain-containing protein</fullName>
    </recommendedName>
</protein>
<evidence type="ECO:0000259" key="4">
    <source>
        <dbReference type="PROSITE" id="PS50102"/>
    </source>
</evidence>
<dbReference type="Proteomes" id="UP001168877">
    <property type="component" value="Unassembled WGS sequence"/>
</dbReference>
<dbReference type="Pfam" id="PF00076">
    <property type="entry name" value="RRM_1"/>
    <property type="match status" value="1"/>
</dbReference>
<dbReference type="PANTHER" id="PTHR11176:SF23">
    <property type="entry name" value="RNA-BINDING (RRM_RBD_RNP MOTIFS) FAMILY PROTEIN"/>
    <property type="match status" value="1"/>
</dbReference>
<dbReference type="InterPro" id="IPR012677">
    <property type="entry name" value="Nucleotide-bd_a/b_plait_sf"/>
</dbReference>
<dbReference type="AlphaFoldDB" id="A0AA39RNC7"/>
<dbReference type="FunFam" id="3.30.70.330:FF:000388">
    <property type="entry name" value="RNA-binding protein 24-B isoform X1"/>
    <property type="match status" value="1"/>
</dbReference>
<dbReference type="PROSITE" id="PS50102">
    <property type="entry name" value="RRM"/>
    <property type="match status" value="1"/>
</dbReference>
<feature type="domain" description="RRM" evidence="4">
    <location>
        <begin position="298"/>
        <end position="375"/>
    </location>
</feature>
<reference evidence="5" key="1">
    <citation type="journal article" date="2022" name="Plant J.">
        <title>Strategies of tolerance reflected in two North American maple genomes.</title>
        <authorList>
            <person name="McEvoy S.L."/>
            <person name="Sezen U.U."/>
            <person name="Trouern-Trend A."/>
            <person name="McMahon S.M."/>
            <person name="Schaberg P.G."/>
            <person name="Yang J."/>
            <person name="Wegrzyn J.L."/>
            <person name="Swenson N.G."/>
        </authorList>
    </citation>
    <scope>NUCLEOTIDE SEQUENCE</scope>
    <source>
        <strain evidence="5">NS2018</strain>
    </source>
</reference>
<feature type="compositionally biased region" description="Pro residues" evidence="3">
    <location>
        <begin position="518"/>
        <end position="530"/>
    </location>
</feature>
<evidence type="ECO:0000256" key="2">
    <source>
        <dbReference type="PROSITE-ProRule" id="PRU00176"/>
    </source>
</evidence>
<evidence type="ECO:0000313" key="6">
    <source>
        <dbReference type="Proteomes" id="UP001168877"/>
    </source>
</evidence>
<dbReference type="GO" id="GO:0003723">
    <property type="term" value="F:RNA binding"/>
    <property type="evidence" value="ECO:0007669"/>
    <property type="project" value="UniProtKB-UniRule"/>
</dbReference>
<organism evidence="5 6">
    <name type="scientific">Acer saccharum</name>
    <name type="common">Sugar maple</name>
    <dbReference type="NCBI Taxonomy" id="4024"/>
    <lineage>
        <taxon>Eukaryota</taxon>
        <taxon>Viridiplantae</taxon>
        <taxon>Streptophyta</taxon>
        <taxon>Embryophyta</taxon>
        <taxon>Tracheophyta</taxon>
        <taxon>Spermatophyta</taxon>
        <taxon>Magnoliopsida</taxon>
        <taxon>eudicotyledons</taxon>
        <taxon>Gunneridae</taxon>
        <taxon>Pentapetalae</taxon>
        <taxon>rosids</taxon>
        <taxon>malvids</taxon>
        <taxon>Sapindales</taxon>
        <taxon>Sapindaceae</taxon>
        <taxon>Hippocastanoideae</taxon>
        <taxon>Acereae</taxon>
        <taxon>Acer</taxon>
    </lineage>
</organism>
<dbReference type="InterPro" id="IPR035979">
    <property type="entry name" value="RBD_domain_sf"/>
</dbReference>
<dbReference type="EMBL" id="JAUESC010000386">
    <property type="protein sequence ID" value="KAK0577373.1"/>
    <property type="molecule type" value="Genomic_DNA"/>
</dbReference>
<accession>A0AA39RNC7</accession>
<dbReference type="SUPFAM" id="SSF54928">
    <property type="entry name" value="RNA-binding domain, RBD"/>
    <property type="match status" value="1"/>
</dbReference>
<gene>
    <name evidence="5" type="ORF">LWI29_032173</name>
</gene>
<feature type="region of interest" description="Disordered" evidence="3">
    <location>
        <begin position="116"/>
        <end position="175"/>
    </location>
</feature>
<dbReference type="InterPro" id="IPR000504">
    <property type="entry name" value="RRM_dom"/>
</dbReference>
<sequence length="538" mass="57577">MVSSASLVDSPCLTYLVAPTTSVVAAQVCRSQQVGRSEDSLIGVSVHSSRVGAVLVSSEGPSSILDVSAVSVVSISSAVSMVGQGSKVGRDSVSPLVSFAQPIVSSVVSVDELDDRVGQHKPGGQKFFRAERPQDRFGGSSEKSSGSPGGSDGQWRLPVDRDGGGDLDKSSRVINNTPVIEEPTDCSTGVFTGGPSTTTAILSAEPEGDQVFKDKLKVSRVFLDEVPDPMQPDDFRPRGLHGKLQVADVVSTVSWVQAVGDNPLTTVVNKLANCAGIFQRWNALGKKECSEFGDTTFTKVFVGGLAWETPTEEMRKYFQQFGDILEAVIITDKNTAKSKGYGFVTFRDPESARRACENPNPMIDGRRANCNIASLGRPRPSPPRGRMQGGSPYQGGGGGAPSYGGVAAPLHPPPLPPPPPVIYPPYGYPTYSATDYGYHQMQGVYNPQIQQAQYYQQMYGTTSSTPMGSPYYYGYSIQSPSPRGTYSQPQHQQPQPRIAAAPSYLYYHTHMDGSFSAYPPPPPPPPPLQLPRPFSSGN</sequence>